<evidence type="ECO:0000256" key="1">
    <source>
        <dbReference type="SAM" id="MobiDB-lite"/>
    </source>
</evidence>
<accession>A0A7S4NPE0</accession>
<dbReference type="AlphaFoldDB" id="A0A7S4NPE0"/>
<protein>
    <submittedName>
        <fullName evidence="2">Uncharacterized protein</fullName>
    </submittedName>
</protein>
<reference evidence="2" key="1">
    <citation type="submission" date="2021-01" db="EMBL/GenBank/DDBJ databases">
        <authorList>
            <person name="Corre E."/>
            <person name="Pelletier E."/>
            <person name="Niang G."/>
            <person name="Scheremetjew M."/>
            <person name="Finn R."/>
            <person name="Kale V."/>
            <person name="Holt S."/>
            <person name="Cochrane G."/>
            <person name="Meng A."/>
            <person name="Brown T."/>
            <person name="Cohen L."/>
        </authorList>
    </citation>
    <scope>NUCLEOTIDE SEQUENCE</scope>
    <source>
        <strain evidence="2">CCMP 2712</strain>
    </source>
</reference>
<dbReference type="EMBL" id="HBKN01018918">
    <property type="protein sequence ID" value="CAE2299053.1"/>
    <property type="molecule type" value="Transcribed_RNA"/>
</dbReference>
<feature type="compositionally biased region" description="Basic and acidic residues" evidence="1">
    <location>
        <begin position="165"/>
        <end position="180"/>
    </location>
</feature>
<proteinExistence type="predicted"/>
<dbReference type="Gene3D" id="2.40.70.10">
    <property type="entry name" value="Acid Proteases"/>
    <property type="match status" value="1"/>
</dbReference>
<gene>
    <name evidence="2" type="ORF">GTHE00462_LOCUS14923</name>
</gene>
<organism evidence="2">
    <name type="scientific">Guillardia theta</name>
    <name type="common">Cryptophyte</name>
    <name type="synonym">Cryptomonas phi</name>
    <dbReference type="NCBI Taxonomy" id="55529"/>
    <lineage>
        <taxon>Eukaryota</taxon>
        <taxon>Cryptophyceae</taxon>
        <taxon>Pyrenomonadales</taxon>
        <taxon>Geminigeraceae</taxon>
        <taxon>Guillardia</taxon>
    </lineage>
</organism>
<feature type="region of interest" description="Disordered" evidence="1">
    <location>
        <begin position="149"/>
        <end position="197"/>
    </location>
</feature>
<name>A0A7S4NPE0_GUITH</name>
<evidence type="ECO:0000313" key="2">
    <source>
        <dbReference type="EMBL" id="CAE2299053.1"/>
    </source>
</evidence>
<sequence>MYVDAQVSSVMRAVDFDEEKMIQSFLEGLRDSAMKQSLMDWKQSTNANWQELMKQAVSLIKGSVDLNKLQACFSCRNSGGQRKNNNMRKKIDEAALAGAGAEEPAKCILCGGEGRHTKKCPVRQANRGAGSGAGPSVGAAAGLRAGLGAGAGPGQRAGARAGEGGNERARREGRDGRDARGGGGSGPPPAPPGSAQGARRMLTFLPLKFRNDSPLLVHALVASAAARCLIKREVVQRLQLPVQSCFLRILQPMGGEMVLTEMVKMPVTVGEWRSKEEKFFVMEHLPTEALLSSSWLWANKISMSMSLDGTELTVGDANPPIILPTSPPEDVTMPEGAFISHFEVIEERS</sequence>
<dbReference type="InterPro" id="IPR021109">
    <property type="entry name" value="Peptidase_aspartic_dom_sf"/>
</dbReference>